<dbReference type="GO" id="GO:0043171">
    <property type="term" value="P:peptide catabolic process"/>
    <property type="evidence" value="ECO:0007669"/>
    <property type="project" value="TreeGrafter"/>
</dbReference>
<organism evidence="14 15">
    <name type="scientific">Flavobacterium aurantiibacter</name>
    <dbReference type="NCBI Taxonomy" id="2023067"/>
    <lineage>
        <taxon>Bacteria</taxon>
        <taxon>Pseudomonadati</taxon>
        <taxon>Bacteroidota</taxon>
        <taxon>Flavobacteriia</taxon>
        <taxon>Flavobacteriales</taxon>
        <taxon>Flavobacteriaceae</taxon>
        <taxon>Flavobacterium</taxon>
    </lineage>
</organism>
<dbReference type="InterPro" id="IPR027268">
    <property type="entry name" value="Peptidase_M4/M1_CTD_sf"/>
</dbReference>
<dbReference type="EC" id="3.4.11.2" evidence="4"/>
<evidence type="ECO:0000256" key="7">
    <source>
        <dbReference type="ARBA" id="ARBA00022670"/>
    </source>
</evidence>
<keyword evidence="8" id="KW-0479">Metal-binding</keyword>
<dbReference type="AlphaFoldDB" id="A0A255ZQ76"/>
<keyword evidence="7" id="KW-0645">Protease</keyword>
<evidence type="ECO:0000256" key="2">
    <source>
        <dbReference type="ARBA" id="ARBA00001947"/>
    </source>
</evidence>
<dbReference type="PANTHER" id="PTHR11533:SF174">
    <property type="entry name" value="PUROMYCIN-SENSITIVE AMINOPEPTIDASE-RELATED"/>
    <property type="match status" value="1"/>
</dbReference>
<evidence type="ECO:0000256" key="8">
    <source>
        <dbReference type="ARBA" id="ARBA00022723"/>
    </source>
</evidence>
<dbReference type="InterPro" id="IPR014782">
    <property type="entry name" value="Peptidase_M1_dom"/>
</dbReference>
<keyword evidence="15" id="KW-1185">Reference proteome</keyword>
<dbReference type="Proteomes" id="UP000216035">
    <property type="component" value="Unassembled WGS sequence"/>
</dbReference>
<name>A0A255ZQ76_9FLAO</name>
<feature type="domain" description="Peptidase M1 membrane alanine aminopeptidase" evidence="12">
    <location>
        <begin position="253"/>
        <end position="456"/>
    </location>
</feature>
<evidence type="ECO:0000256" key="4">
    <source>
        <dbReference type="ARBA" id="ARBA00012564"/>
    </source>
</evidence>
<dbReference type="InterPro" id="IPR050344">
    <property type="entry name" value="Peptidase_M1_aminopeptidases"/>
</dbReference>
<evidence type="ECO:0000259" key="12">
    <source>
        <dbReference type="Pfam" id="PF01433"/>
    </source>
</evidence>
<evidence type="ECO:0000256" key="9">
    <source>
        <dbReference type="ARBA" id="ARBA00022801"/>
    </source>
</evidence>
<dbReference type="OrthoDB" id="100605at2"/>
<dbReference type="GO" id="GO:0008270">
    <property type="term" value="F:zinc ion binding"/>
    <property type="evidence" value="ECO:0007669"/>
    <property type="project" value="InterPro"/>
</dbReference>
<dbReference type="SUPFAM" id="SSF55486">
    <property type="entry name" value="Metalloproteases ('zincins'), catalytic domain"/>
    <property type="match status" value="1"/>
</dbReference>
<dbReference type="GO" id="GO:0070006">
    <property type="term" value="F:metalloaminopeptidase activity"/>
    <property type="evidence" value="ECO:0007669"/>
    <property type="project" value="TreeGrafter"/>
</dbReference>
<evidence type="ECO:0000256" key="3">
    <source>
        <dbReference type="ARBA" id="ARBA00010136"/>
    </source>
</evidence>
<feature type="domain" description="Aminopeptidase N-like N-terminal" evidence="13">
    <location>
        <begin position="38"/>
        <end position="215"/>
    </location>
</feature>
<keyword evidence="9" id="KW-0378">Hydrolase</keyword>
<dbReference type="Gene3D" id="1.10.390.10">
    <property type="entry name" value="Neutral Protease Domain 2"/>
    <property type="match status" value="1"/>
</dbReference>
<keyword evidence="11" id="KW-0482">Metalloprotease</keyword>
<dbReference type="PRINTS" id="PR00756">
    <property type="entry name" value="ALADIPTASE"/>
</dbReference>
<accession>A0A255ZQ76</accession>
<evidence type="ECO:0000256" key="5">
    <source>
        <dbReference type="ARBA" id="ARBA00015611"/>
    </source>
</evidence>
<dbReference type="SUPFAM" id="SSF63737">
    <property type="entry name" value="Leukotriene A4 hydrolase N-terminal domain"/>
    <property type="match status" value="1"/>
</dbReference>
<dbReference type="Pfam" id="PF01433">
    <property type="entry name" value="Peptidase_M1"/>
    <property type="match status" value="1"/>
</dbReference>
<dbReference type="RefSeq" id="WP_094486538.1">
    <property type="nucleotide sequence ID" value="NZ_NOXX01000201.1"/>
</dbReference>
<dbReference type="GO" id="GO:0016285">
    <property type="term" value="F:alanyl aminopeptidase activity"/>
    <property type="evidence" value="ECO:0007669"/>
    <property type="project" value="UniProtKB-EC"/>
</dbReference>
<dbReference type="GO" id="GO:0016020">
    <property type="term" value="C:membrane"/>
    <property type="evidence" value="ECO:0007669"/>
    <property type="project" value="TreeGrafter"/>
</dbReference>
<keyword evidence="10" id="KW-0862">Zinc</keyword>
<comment type="similarity">
    <text evidence="3">Belongs to the peptidase M1 family.</text>
</comment>
<dbReference type="GO" id="GO:0005615">
    <property type="term" value="C:extracellular space"/>
    <property type="evidence" value="ECO:0007669"/>
    <property type="project" value="TreeGrafter"/>
</dbReference>
<sequence length="533" mass="60104">MRLVVFAVLLSALSGFSQTKKDSLKGGLRPERLNYDVLHYDLNIHLDVPSKSVSGFNAIRAKVQAQTPEIQIDLAENLVLDSIILNKQKCTYKRIEGAVFVTIPVSSAIEEREIEVYYHGNPIVARNAPWDGGLVFRKSKSGAPFVGVAVQGLGASAWFPCKDSQSDEPDFGVDFQMSTSENLPLVSNGRLISNSQLKNGHTVWHWRVTEPINAYNITFYLGKFQRFEEVHKGLDLDFWMLEENASKFSQFKNETIKMLDCFNAAFGEYPFSKDGFKLVEAPYLGMEHQSAVAYGNRYSKGYAGNDLSRSGAGMLFDFILVHEAGHEWFGNSITTKDIADMWVHEGFTTYSEIVYLECAEGKDAAYQYLDGIKDLIGNDIPIIGRYGINEEGSGDMYFKGANIIQTIRNHMNDDAKFKEALKKMCLTYQKQIVTSAEIEDFWTRETASNLKPVFDIYLRTTEIPKLEVKIEKSKLKYRWLNVPADFVLRVPVLVDNKLVLLEVESKEKSVSIPKNTKSVQPVKGASLVKLIVR</sequence>
<dbReference type="InterPro" id="IPR042097">
    <property type="entry name" value="Aminopeptidase_N-like_N_sf"/>
</dbReference>
<dbReference type="InterPro" id="IPR001930">
    <property type="entry name" value="Peptidase_M1"/>
</dbReference>
<reference evidence="14 15" key="1">
    <citation type="submission" date="2017-07" db="EMBL/GenBank/DDBJ databases">
        <title>Flavobacterium cyanobacteriorum sp. nov., isolated from cyanobacterial aggregates in a eutrophic lake.</title>
        <authorList>
            <person name="Cai H."/>
        </authorList>
    </citation>
    <scope>NUCLEOTIDE SEQUENCE [LARGE SCALE GENOMIC DNA]</scope>
    <source>
        <strain evidence="14 15">TH167</strain>
    </source>
</reference>
<evidence type="ECO:0000256" key="6">
    <source>
        <dbReference type="ARBA" id="ARBA00022438"/>
    </source>
</evidence>
<dbReference type="EMBL" id="NOXX01000201">
    <property type="protein sequence ID" value="OYQ43571.1"/>
    <property type="molecule type" value="Genomic_DNA"/>
</dbReference>
<dbReference type="InterPro" id="IPR045357">
    <property type="entry name" value="Aminopeptidase_N-like_N"/>
</dbReference>
<comment type="cofactor">
    <cofactor evidence="2">
        <name>Zn(2+)</name>
        <dbReference type="ChEBI" id="CHEBI:29105"/>
    </cofactor>
</comment>
<dbReference type="Gene3D" id="2.60.40.1730">
    <property type="entry name" value="tricorn interacting facor f3 domain"/>
    <property type="match status" value="1"/>
</dbReference>
<dbReference type="GO" id="GO:0005737">
    <property type="term" value="C:cytoplasm"/>
    <property type="evidence" value="ECO:0007669"/>
    <property type="project" value="TreeGrafter"/>
</dbReference>
<evidence type="ECO:0000313" key="15">
    <source>
        <dbReference type="Proteomes" id="UP000216035"/>
    </source>
</evidence>
<dbReference type="CDD" id="cd09603">
    <property type="entry name" value="M1_APN_like"/>
    <property type="match status" value="1"/>
</dbReference>
<comment type="caution">
    <text evidence="14">The sequence shown here is derived from an EMBL/GenBank/DDBJ whole genome shotgun (WGS) entry which is preliminary data.</text>
</comment>
<evidence type="ECO:0000259" key="13">
    <source>
        <dbReference type="Pfam" id="PF17900"/>
    </source>
</evidence>
<dbReference type="PANTHER" id="PTHR11533">
    <property type="entry name" value="PROTEASE M1 ZINC METALLOPROTEASE"/>
    <property type="match status" value="1"/>
</dbReference>
<dbReference type="GO" id="GO:0042277">
    <property type="term" value="F:peptide binding"/>
    <property type="evidence" value="ECO:0007669"/>
    <property type="project" value="TreeGrafter"/>
</dbReference>
<evidence type="ECO:0000313" key="14">
    <source>
        <dbReference type="EMBL" id="OYQ43571.1"/>
    </source>
</evidence>
<comment type="catalytic activity">
    <reaction evidence="1">
        <text>Release of an N-terminal amino acid, Xaa-|-Yaa- from a peptide, amide or arylamide. Xaa is preferably Ala, but may be most amino acids including Pro (slow action). When a terminal hydrophobic residue is followed by a prolyl residue, the two may be released as an intact Xaa-Pro dipeptide.</text>
        <dbReference type="EC" id="3.4.11.2"/>
    </reaction>
</comment>
<gene>
    <name evidence="14" type="ORF">CHX27_09485</name>
</gene>
<protein>
    <recommendedName>
        <fullName evidence="5">Aminopeptidase N</fullName>
        <ecNumber evidence="4">3.4.11.2</ecNumber>
    </recommendedName>
</protein>
<evidence type="ECO:0000256" key="11">
    <source>
        <dbReference type="ARBA" id="ARBA00023049"/>
    </source>
</evidence>
<evidence type="ECO:0000256" key="1">
    <source>
        <dbReference type="ARBA" id="ARBA00000098"/>
    </source>
</evidence>
<evidence type="ECO:0000256" key="10">
    <source>
        <dbReference type="ARBA" id="ARBA00022833"/>
    </source>
</evidence>
<proteinExistence type="inferred from homology"/>
<keyword evidence="6" id="KW-0031">Aminopeptidase</keyword>
<dbReference type="GO" id="GO:0006508">
    <property type="term" value="P:proteolysis"/>
    <property type="evidence" value="ECO:0007669"/>
    <property type="project" value="UniProtKB-KW"/>
</dbReference>
<dbReference type="Pfam" id="PF17900">
    <property type="entry name" value="Peptidase_M1_N"/>
    <property type="match status" value="1"/>
</dbReference>